<proteinExistence type="predicted"/>
<dbReference type="SUPFAM" id="SSF50939">
    <property type="entry name" value="Sialidases"/>
    <property type="match status" value="1"/>
</dbReference>
<dbReference type="EMBL" id="CP129682">
    <property type="protein sequence ID" value="XDS48056.1"/>
    <property type="molecule type" value="Genomic_DNA"/>
</dbReference>
<dbReference type="InterPro" id="IPR036278">
    <property type="entry name" value="Sialidase_sf"/>
</dbReference>
<evidence type="ECO:0000259" key="2">
    <source>
        <dbReference type="Pfam" id="PF13088"/>
    </source>
</evidence>
<protein>
    <submittedName>
        <fullName evidence="3">Sialidase family protein</fullName>
    </submittedName>
</protein>
<dbReference type="PANTHER" id="PTHR43752:SF2">
    <property type="entry name" value="BNR_ASP-BOX REPEAT FAMILY PROTEIN"/>
    <property type="match status" value="1"/>
</dbReference>
<name>A0AB39UE68_9BIFI</name>
<feature type="region of interest" description="Disordered" evidence="1">
    <location>
        <begin position="297"/>
        <end position="316"/>
    </location>
</feature>
<feature type="domain" description="Sialidase" evidence="2">
    <location>
        <begin position="29"/>
        <end position="349"/>
    </location>
</feature>
<dbReference type="AlphaFoldDB" id="A0AB39UE68"/>
<dbReference type="CDD" id="cd15482">
    <property type="entry name" value="Sialidase_non-viral"/>
    <property type="match status" value="1"/>
</dbReference>
<evidence type="ECO:0000313" key="3">
    <source>
        <dbReference type="EMBL" id="XDS47236.1"/>
    </source>
</evidence>
<dbReference type="EMBL" id="CP129675">
    <property type="protein sequence ID" value="XDS47236.1"/>
    <property type="molecule type" value="Genomic_DNA"/>
</dbReference>
<sequence>MERWIISGNGEQWKQCHGSTLAQASASGAISVAWFAGTREGSDDNAIWFTRGHLAGDWQTPRRLLHGHAGAWWNPVLSYGPDGRLWLFAKNGPRISHWKTWYITSDDDGMTWSAERELVPGDDGGGRGPVKNPPLLTGDGLWVAPNSIESEDDEPVWDCRFDISADRGRTWSLTTVPINHESLRGSGIIQPTLWSSRNGPGTAEELVALCRSTEGCAYRTVSKDGGLNWCEAQPVGLPQNNSGFCAVSLDEWGSKVAIAHNPGSQSWGSRCPLVISVSSDGGVSWDQREVVEDGEDIPAMPAGSRVPKVGIETGQRPSSMLQASDRGIVTNGLREFSYPTMVLSAAGELLLSYTWHRRGIVLARISKGTTESWL</sequence>
<dbReference type="Gene3D" id="2.120.10.10">
    <property type="match status" value="1"/>
</dbReference>
<accession>A0AB39UE68</accession>
<dbReference type="EMBL" id="CP129683">
    <property type="protein sequence ID" value="XDS51133.1"/>
    <property type="molecule type" value="Genomic_DNA"/>
</dbReference>
<dbReference type="RefSeq" id="WP_369342097.1">
    <property type="nucleotide sequence ID" value="NZ_CP129675.1"/>
</dbReference>
<dbReference type="InterPro" id="IPR011040">
    <property type="entry name" value="Sialidase"/>
</dbReference>
<dbReference type="PANTHER" id="PTHR43752">
    <property type="entry name" value="BNR/ASP-BOX REPEAT FAMILY PROTEIN"/>
    <property type="match status" value="1"/>
</dbReference>
<evidence type="ECO:0000313" key="5">
    <source>
        <dbReference type="EMBL" id="XDS51133.1"/>
    </source>
</evidence>
<evidence type="ECO:0000256" key="1">
    <source>
        <dbReference type="SAM" id="MobiDB-lite"/>
    </source>
</evidence>
<dbReference type="Pfam" id="PF13088">
    <property type="entry name" value="BNR_2"/>
    <property type="match status" value="1"/>
</dbReference>
<organism evidence="3">
    <name type="scientific">Bifidobacterium fermentum</name>
    <dbReference type="NCBI Taxonomy" id="3059035"/>
    <lineage>
        <taxon>Bacteria</taxon>
        <taxon>Bacillati</taxon>
        <taxon>Actinomycetota</taxon>
        <taxon>Actinomycetes</taxon>
        <taxon>Bifidobacteriales</taxon>
        <taxon>Bifidobacteriaceae</taxon>
        <taxon>Bifidobacterium</taxon>
    </lineage>
</organism>
<dbReference type="KEGG" id="bfk:QN062_02830"/>
<evidence type="ECO:0000313" key="4">
    <source>
        <dbReference type="EMBL" id="XDS48056.1"/>
    </source>
</evidence>
<reference evidence="3" key="1">
    <citation type="submission" date="2023-07" db="EMBL/GenBank/DDBJ databases">
        <title>Bifidobacterium aquikefiriaerophilum sp. nov. and Bifidobacterium eccum sp. nov., isolated from water kefir.</title>
        <authorList>
            <person name="Breselge S."/>
            <person name="Bellassi P."/>
            <person name="Barcenilla C."/>
            <person name="Alvarez-Ordonez A."/>
            <person name="Morelli L."/>
            <person name="Cotter P.D."/>
        </authorList>
    </citation>
    <scope>NUCLEOTIDE SEQUENCE</scope>
    <source>
        <strain evidence="5">WK012_4_13</strain>
        <strain evidence="4">WK013_4_14</strain>
        <strain evidence="3">WK048_4_13</strain>
    </source>
</reference>
<gene>
    <name evidence="5" type="ORF">QN062_02830</name>
    <name evidence="4" type="ORF">QN216_06835</name>
    <name evidence="3" type="ORF">QN217_03615</name>
</gene>